<evidence type="ECO:0000313" key="2">
    <source>
        <dbReference type="Proteomes" id="UP001652581"/>
    </source>
</evidence>
<reference evidence="3" key="1">
    <citation type="submission" date="2025-08" db="UniProtKB">
        <authorList>
            <consortium name="RefSeq"/>
        </authorList>
    </citation>
    <scope>IDENTIFICATION</scope>
</reference>
<protein>
    <submittedName>
        <fullName evidence="3">Uncharacterized protein</fullName>
    </submittedName>
</protein>
<organism evidence="2 3">
    <name type="scientific">Vicugna pacos</name>
    <name type="common">Alpaca</name>
    <name type="synonym">Lama pacos</name>
    <dbReference type="NCBI Taxonomy" id="30538"/>
    <lineage>
        <taxon>Eukaryota</taxon>
        <taxon>Metazoa</taxon>
        <taxon>Chordata</taxon>
        <taxon>Craniata</taxon>
        <taxon>Vertebrata</taxon>
        <taxon>Euteleostomi</taxon>
        <taxon>Mammalia</taxon>
        <taxon>Eutheria</taxon>
        <taxon>Laurasiatheria</taxon>
        <taxon>Artiodactyla</taxon>
        <taxon>Tylopoda</taxon>
        <taxon>Camelidae</taxon>
        <taxon>Vicugna</taxon>
    </lineage>
</organism>
<accession>A0ABM5DBJ1</accession>
<name>A0ABM5DBJ1_VICPA</name>
<gene>
    <name evidence="3" type="primary">LOC116278002</name>
</gene>
<dbReference type="RefSeq" id="XP_072818265.1">
    <property type="nucleotide sequence ID" value="XM_072962164.1"/>
</dbReference>
<evidence type="ECO:0000256" key="1">
    <source>
        <dbReference type="SAM" id="MobiDB-lite"/>
    </source>
</evidence>
<feature type="region of interest" description="Disordered" evidence="1">
    <location>
        <begin position="66"/>
        <end position="88"/>
    </location>
</feature>
<proteinExistence type="predicted"/>
<sequence length="263" mass="29013">MARIQDKQRLPGAATQQEIVVPSDLLCRSTWQLSPLKKPMASIAAVDPLQISPVCAAKAPEALKSRPWSEPPPVLVGGQVTPPPDAASRRCARARRLQVTPPPDATRAAAGTSQRCVLAPCLCTTDTCRKEETKAEQQRKKLDHSTVQREALADTLENPKMEWTFTAVPSWGRHSVSVILPYFTVCKNWRKTVKNKAKTIILLWSGFFLCALRTSSGNKPEEEDVGWSRSGRTSEMYGYNLDIQPGLQKAALGTCEWATAYLL</sequence>
<keyword evidence="2" id="KW-1185">Reference proteome</keyword>
<dbReference type="GeneID" id="116278002"/>
<evidence type="ECO:0000313" key="3">
    <source>
        <dbReference type="RefSeq" id="XP_072818265.1"/>
    </source>
</evidence>
<dbReference type="Proteomes" id="UP001652581">
    <property type="component" value="Chromosome 6"/>
</dbReference>